<dbReference type="Gene3D" id="3.40.50.2000">
    <property type="entry name" value="Glycogen Phosphorylase B"/>
    <property type="match status" value="1"/>
</dbReference>
<reference evidence="1" key="1">
    <citation type="submission" date="2021-03" db="EMBL/GenBank/DDBJ databases">
        <title>Sagittula salina sp. nov. strain M10.9X isolated from the marine waste.</title>
        <authorList>
            <person name="Satari L."/>
            <person name="Molina-Menor E."/>
            <person name="Vidal-Verdu A."/>
            <person name="Pascual J."/>
            <person name="Pereto J."/>
            <person name="Porcar M."/>
        </authorList>
    </citation>
    <scope>NUCLEOTIDE SEQUENCE</scope>
    <source>
        <strain evidence="1">M10.9X</strain>
    </source>
</reference>
<dbReference type="AlphaFoldDB" id="A0A940S2V2"/>
<organism evidence="1 2">
    <name type="scientific">Sagittula salina</name>
    <dbReference type="NCBI Taxonomy" id="2820268"/>
    <lineage>
        <taxon>Bacteria</taxon>
        <taxon>Pseudomonadati</taxon>
        <taxon>Pseudomonadota</taxon>
        <taxon>Alphaproteobacteria</taxon>
        <taxon>Rhodobacterales</taxon>
        <taxon>Roseobacteraceae</taxon>
        <taxon>Sagittula</taxon>
    </lineage>
</organism>
<comment type="caution">
    <text evidence="1">The sequence shown here is derived from an EMBL/GenBank/DDBJ whole genome shotgun (WGS) entry which is preliminary data.</text>
</comment>
<evidence type="ECO:0000313" key="2">
    <source>
        <dbReference type="Proteomes" id="UP000675940"/>
    </source>
</evidence>
<dbReference type="Proteomes" id="UP000675940">
    <property type="component" value="Unassembled WGS sequence"/>
</dbReference>
<proteinExistence type="predicted"/>
<keyword evidence="2" id="KW-1185">Reference proteome</keyword>
<dbReference type="Pfam" id="PF13692">
    <property type="entry name" value="Glyco_trans_1_4"/>
    <property type="match status" value="1"/>
</dbReference>
<evidence type="ECO:0000313" key="1">
    <source>
        <dbReference type="EMBL" id="MBP0484461.1"/>
    </source>
</evidence>
<name>A0A940S2V2_9RHOB</name>
<gene>
    <name evidence="1" type="ORF">J5474_18480</name>
</gene>
<dbReference type="PANTHER" id="PTHR12526">
    <property type="entry name" value="GLYCOSYLTRANSFERASE"/>
    <property type="match status" value="1"/>
</dbReference>
<dbReference type="CDD" id="cd03801">
    <property type="entry name" value="GT4_PimA-like"/>
    <property type="match status" value="1"/>
</dbReference>
<accession>A0A940S2V2</accession>
<dbReference type="EMBL" id="JAGISH010000013">
    <property type="protein sequence ID" value="MBP0484461.1"/>
    <property type="molecule type" value="Genomic_DNA"/>
</dbReference>
<dbReference type="SUPFAM" id="SSF53756">
    <property type="entry name" value="UDP-Glycosyltransferase/glycogen phosphorylase"/>
    <property type="match status" value="1"/>
</dbReference>
<sequence length="421" mass="46122">MANEAAFAAPIRAGRVLFAHDHRFIPAEGAVWSEQQFEAALWTRYLAHFEAVTVVGRRGAMPEGRGTAMLERSSAPDVDFALLPNLSSLRGMLRARGPARERMRALVADCDAVIARLPSEIGLLAVAEARAACKPWAVEVVGCPYDGMSNYGSLAGRLYAPLAMRRMQRAVAASDHAIYVTRNFLQDRYPSSAVNTTGVSDVILESVDEEVLVRRLIREQRHAQAEERASAAPLRLGLIGTLRGRFKGIQSLIEALAACGDALPEWQLHILGGGDPVPWQEAARAAGLGERVRFDGTLPAGEAVFRWLDEIDIYLQPSLKEGLPRALVEAMSRGCPAIASSVAGIPELLPQEDLMAPGDAAALAELLQRRLDNAAWRRDRARRNWEVACCFRSDLLAERRDRFWRRFAAAARASAPREAAE</sequence>
<protein>
    <submittedName>
        <fullName evidence="1">Glycosyltransferase family 4 protein</fullName>
    </submittedName>
</protein>